<sequence length="101" mass="11611">MNAYLDELVEAVGAIQGKFSILSLIIMLYLGLRLSQVVGRAESIVIKEAIELYCKMIEDQVLPNHFTFSSLFKACSFFFFCICDEKAASRIFYQHEKKHLH</sequence>
<dbReference type="Proteomes" id="UP001062846">
    <property type="component" value="Chromosome 10"/>
</dbReference>
<comment type="caution">
    <text evidence="1">The sequence shown here is derived from an EMBL/GenBank/DDBJ whole genome shotgun (WGS) entry which is preliminary data.</text>
</comment>
<proteinExistence type="predicted"/>
<keyword evidence="2" id="KW-1185">Reference proteome</keyword>
<name>A0ACC0M0E1_RHOML</name>
<organism evidence="1 2">
    <name type="scientific">Rhododendron molle</name>
    <name type="common">Chinese azalea</name>
    <name type="synonym">Azalea mollis</name>
    <dbReference type="NCBI Taxonomy" id="49168"/>
    <lineage>
        <taxon>Eukaryota</taxon>
        <taxon>Viridiplantae</taxon>
        <taxon>Streptophyta</taxon>
        <taxon>Embryophyta</taxon>
        <taxon>Tracheophyta</taxon>
        <taxon>Spermatophyta</taxon>
        <taxon>Magnoliopsida</taxon>
        <taxon>eudicotyledons</taxon>
        <taxon>Gunneridae</taxon>
        <taxon>Pentapetalae</taxon>
        <taxon>asterids</taxon>
        <taxon>Ericales</taxon>
        <taxon>Ericaceae</taxon>
        <taxon>Ericoideae</taxon>
        <taxon>Rhodoreae</taxon>
        <taxon>Rhododendron</taxon>
    </lineage>
</organism>
<accession>A0ACC0M0E1</accession>
<protein>
    <submittedName>
        <fullName evidence="1">Uncharacterized protein</fullName>
    </submittedName>
</protein>
<gene>
    <name evidence="1" type="ORF">RHMOL_Rhmol10G0059100</name>
</gene>
<dbReference type="EMBL" id="CM046397">
    <property type="protein sequence ID" value="KAI8534054.1"/>
    <property type="molecule type" value="Genomic_DNA"/>
</dbReference>
<evidence type="ECO:0000313" key="2">
    <source>
        <dbReference type="Proteomes" id="UP001062846"/>
    </source>
</evidence>
<evidence type="ECO:0000313" key="1">
    <source>
        <dbReference type="EMBL" id="KAI8534054.1"/>
    </source>
</evidence>
<reference evidence="1" key="1">
    <citation type="submission" date="2022-02" db="EMBL/GenBank/DDBJ databases">
        <title>Plant Genome Project.</title>
        <authorList>
            <person name="Zhang R.-G."/>
        </authorList>
    </citation>
    <scope>NUCLEOTIDE SEQUENCE</scope>
    <source>
        <strain evidence="1">AT1</strain>
    </source>
</reference>